<feature type="transmembrane region" description="Helical" evidence="1">
    <location>
        <begin position="128"/>
        <end position="146"/>
    </location>
</feature>
<proteinExistence type="predicted"/>
<dbReference type="Pfam" id="PF13795">
    <property type="entry name" value="HupE_UreJ_2"/>
    <property type="match status" value="1"/>
</dbReference>
<feature type="transmembrane region" description="Helical" evidence="1">
    <location>
        <begin position="167"/>
        <end position="184"/>
    </location>
</feature>
<keyword evidence="1" id="KW-0812">Transmembrane</keyword>
<keyword evidence="1" id="KW-0472">Membrane</keyword>
<evidence type="ECO:0000313" key="2">
    <source>
        <dbReference type="EMBL" id="SEJ48788.1"/>
    </source>
</evidence>
<dbReference type="InterPro" id="IPR032809">
    <property type="entry name" value="Put_HupE_UreJ"/>
</dbReference>
<sequence>MAAQDHHNQDNLMHSLSLRGTGALFARLRRSLLLPVLSALLFMAAPEALAHGVAEGDKGFIQESSGVMLLPFIYMGAKHMITGYDHLLFLFGVIFFLYRLKDVGLYVTLFAVGHSVTLLLGVLMEISVSAYVIDAIIGFSVVYKALDNLGAFQRWFGYQLDTRTATLVFGLIHGFGLATKILDYQIAADGLIPNLIAFNVGVEIGQLLALSAILIAMGYWRRSTGFWRHAYTANVAMMSAGFLLMGYQLTGLIVSQ</sequence>
<evidence type="ECO:0000313" key="3">
    <source>
        <dbReference type="Proteomes" id="UP000242930"/>
    </source>
</evidence>
<name>A0A1H6Z5X9_9PSED</name>
<reference evidence="3" key="1">
    <citation type="submission" date="2016-10" db="EMBL/GenBank/DDBJ databases">
        <authorList>
            <person name="Varghese N."/>
            <person name="Submissions S."/>
        </authorList>
    </citation>
    <scope>NUCLEOTIDE SEQUENCE [LARGE SCALE GENOMIC DNA]</scope>
    <source>
        <strain evidence="3">LMG 25967</strain>
    </source>
</reference>
<dbReference type="EMBL" id="FNZE01000009">
    <property type="protein sequence ID" value="SEJ48788.1"/>
    <property type="molecule type" value="Genomic_DNA"/>
</dbReference>
<dbReference type="AlphaFoldDB" id="A0A1H6Z5X9"/>
<dbReference type="STRING" id="915471.SAMN05216201_109182"/>
<keyword evidence="3" id="KW-1185">Reference proteome</keyword>
<keyword evidence="1" id="KW-1133">Transmembrane helix</keyword>
<gene>
    <name evidence="2" type="ORF">SAMN05216201_109182</name>
</gene>
<feature type="transmembrane region" description="Helical" evidence="1">
    <location>
        <begin position="196"/>
        <end position="219"/>
    </location>
</feature>
<feature type="transmembrane region" description="Helical" evidence="1">
    <location>
        <begin position="105"/>
        <end position="122"/>
    </location>
</feature>
<feature type="transmembrane region" description="Helical" evidence="1">
    <location>
        <begin position="74"/>
        <end position="98"/>
    </location>
</feature>
<protein>
    <submittedName>
        <fullName evidence="2">HupE / UreJ protein</fullName>
    </submittedName>
</protein>
<organism evidence="2 3">
    <name type="scientific">Pseudomonas linyingensis</name>
    <dbReference type="NCBI Taxonomy" id="915471"/>
    <lineage>
        <taxon>Bacteria</taxon>
        <taxon>Pseudomonadati</taxon>
        <taxon>Pseudomonadota</taxon>
        <taxon>Gammaproteobacteria</taxon>
        <taxon>Pseudomonadales</taxon>
        <taxon>Pseudomonadaceae</taxon>
        <taxon>Pseudomonas</taxon>
    </lineage>
</organism>
<feature type="transmembrane region" description="Helical" evidence="1">
    <location>
        <begin position="231"/>
        <end position="254"/>
    </location>
</feature>
<evidence type="ECO:0000256" key="1">
    <source>
        <dbReference type="SAM" id="Phobius"/>
    </source>
</evidence>
<accession>A0A1H6Z5X9</accession>
<dbReference type="Proteomes" id="UP000242930">
    <property type="component" value="Unassembled WGS sequence"/>
</dbReference>